<dbReference type="Proteomes" id="UP000624244">
    <property type="component" value="Unassembled WGS sequence"/>
</dbReference>
<dbReference type="SUPFAM" id="SSF143744">
    <property type="entry name" value="GlcG-like"/>
    <property type="match status" value="1"/>
</dbReference>
<reference evidence="1" key="1">
    <citation type="submission" date="2019-11" db="EMBL/GenBank/DDBJ databases">
        <title>Bipolaris sorokiniana Genome sequencing.</title>
        <authorList>
            <person name="Wang H."/>
        </authorList>
    </citation>
    <scope>NUCLEOTIDE SEQUENCE</scope>
</reference>
<dbReference type="OMA" id="MPDHEKW"/>
<dbReference type="PANTHER" id="PTHR28255">
    <property type="match status" value="1"/>
</dbReference>
<gene>
    <name evidence="1" type="ORF">GGP41_007677</name>
</gene>
<name>A0A8H5Z8N2_COCSA</name>
<dbReference type="InterPro" id="IPR010371">
    <property type="entry name" value="YBR137W-like"/>
</dbReference>
<dbReference type="InterPro" id="IPR005624">
    <property type="entry name" value="PduO/GlcC-like"/>
</dbReference>
<comment type="caution">
    <text evidence="1">The sequence shown here is derived from an EMBL/GenBank/DDBJ whole genome shotgun (WGS) entry which is preliminary data.</text>
</comment>
<dbReference type="EMBL" id="WNKQ01000022">
    <property type="protein sequence ID" value="KAF5844597.1"/>
    <property type="molecule type" value="Genomic_DNA"/>
</dbReference>
<evidence type="ECO:0000313" key="2">
    <source>
        <dbReference type="Proteomes" id="UP000624244"/>
    </source>
</evidence>
<dbReference type="PANTHER" id="PTHR28255:SF1">
    <property type="entry name" value="UPF0303 PROTEIN YBR137W"/>
    <property type="match status" value="1"/>
</dbReference>
<dbReference type="AlphaFoldDB" id="A0A8H5Z8N2"/>
<evidence type="ECO:0008006" key="3">
    <source>
        <dbReference type="Google" id="ProtNLM"/>
    </source>
</evidence>
<evidence type="ECO:0000313" key="1">
    <source>
        <dbReference type="EMBL" id="KAF5844597.1"/>
    </source>
</evidence>
<protein>
    <recommendedName>
        <fullName evidence="3">DUF967 domain protein</fullName>
    </recommendedName>
</protein>
<sequence>MLGALPLPTRDLAELAKEEKGFTFNHFTCEHAWVIGNILRNALRTTECPALIHIALSTQTLFHAPSLPGIMPDHEKWVERKRNTVLRWGHSTWYMGCQFDDDYKKFAEYHAMSGDEWSKYTIEGGGYPVFVKGVEGVVGAITIAGADISTVQAHSIVVKAVEEYKELRDGFRSPMRPATTAK</sequence>
<dbReference type="GO" id="GO:0072380">
    <property type="term" value="C:TRC complex"/>
    <property type="evidence" value="ECO:0007669"/>
    <property type="project" value="TreeGrafter"/>
</dbReference>
<accession>A0A8H5Z8N2</accession>
<proteinExistence type="predicted"/>
<dbReference type="GO" id="GO:0006620">
    <property type="term" value="P:post-translational protein targeting to endoplasmic reticulum membrane"/>
    <property type="evidence" value="ECO:0007669"/>
    <property type="project" value="TreeGrafter"/>
</dbReference>
<dbReference type="Pfam" id="PF03928">
    <property type="entry name" value="HbpS-like"/>
    <property type="match status" value="1"/>
</dbReference>
<organism evidence="1 2">
    <name type="scientific">Cochliobolus sativus</name>
    <name type="common">Common root rot and spot blotch fungus</name>
    <name type="synonym">Bipolaris sorokiniana</name>
    <dbReference type="NCBI Taxonomy" id="45130"/>
    <lineage>
        <taxon>Eukaryota</taxon>
        <taxon>Fungi</taxon>
        <taxon>Dikarya</taxon>
        <taxon>Ascomycota</taxon>
        <taxon>Pezizomycotina</taxon>
        <taxon>Dothideomycetes</taxon>
        <taxon>Pleosporomycetidae</taxon>
        <taxon>Pleosporales</taxon>
        <taxon>Pleosporineae</taxon>
        <taxon>Pleosporaceae</taxon>
        <taxon>Bipolaris</taxon>
    </lineage>
</organism>
<dbReference type="InterPro" id="IPR038084">
    <property type="entry name" value="PduO/GlcC-like_sf"/>
</dbReference>
<dbReference type="Gene3D" id="3.30.450.150">
    <property type="entry name" value="Haem-degrading domain"/>
    <property type="match status" value="1"/>
</dbReference>